<accession>A0A1Y1UH21</accession>
<evidence type="ECO:0000256" key="3">
    <source>
        <dbReference type="ARBA" id="ARBA00023242"/>
    </source>
</evidence>
<dbReference type="PANTHER" id="PTHR13471:SF0">
    <property type="entry name" value="NUCLEAR EXOSOME REGULATOR NRDE2"/>
    <property type="match status" value="1"/>
</dbReference>
<dbReference type="AlphaFoldDB" id="A0A1Y1UH21"/>
<protein>
    <submittedName>
        <fullName evidence="5">NRDE-2, necessary for RNA interference-domain-containing protein</fullName>
    </submittedName>
</protein>
<evidence type="ECO:0000256" key="4">
    <source>
        <dbReference type="SAM" id="MobiDB-lite"/>
    </source>
</evidence>
<dbReference type="OrthoDB" id="297219at2759"/>
<dbReference type="SUPFAM" id="SSF48452">
    <property type="entry name" value="TPR-like"/>
    <property type="match status" value="1"/>
</dbReference>
<dbReference type="EMBL" id="NBSH01000006">
    <property type="protein sequence ID" value="ORX37353.1"/>
    <property type="molecule type" value="Genomic_DNA"/>
</dbReference>
<dbReference type="Pfam" id="PF08424">
    <property type="entry name" value="NRDE-2"/>
    <property type="match status" value="1"/>
</dbReference>
<dbReference type="GeneID" id="33557652"/>
<dbReference type="InParanoid" id="A0A1Y1UH21"/>
<name>A0A1Y1UH21_9TREE</name>
<dbReference type="STRING" id="4999.A0A1Y1UH21"/>
<reference evidence="5 6" key="1">
    <citation type="submission" date="2017-03" db="EMBL/GenBank/DDBJ databases">
        <title>Widespread Adenine N6-methylation of Active Genes in Fungi.</title>
        <authorList>
            <consortium name="DOE Joint Genome Institute"/>
            <person name="Mondo S.J."/>
            <person name="Dannebaum R.O."/>
            <person name="Kuo R.C."/>
            <person name="Louie K.B."/>
            <person name="Bewick A.J."/>
            <person name="Labutti K."/>
            <person name="Haridas S."/>
            <person name="Kuo A."/>
            <person name="Salamov A."/>
            <person name="Ahrendt S.R."/>
            <person name="Lau R."/>
            <person name="Bowen B.P."/>
            <person name="Lipzen A."/>
            <person name="Sullivan W."/>
            <person name="Andreopoulos W.B."/>
            <person name="Clum A."/>
            <person name="Lindquist E."/>
            <person name="Daum C."/>
            <person name="Northen T.R."/>
            <person name="Ramamoorthy G."/>
            <person name="Schmitz R.J."/>
            <person name="Gryganskyi A."/>
            <person name="Culley D."/>
            <person name="Magnuson J."/>
            <person name="James T.Y."/>
            <person name="O'Malley M.A."/>
            <person name="Stajich J.E."/>
            <person name="Spatafora J.W."/>
            <person name="Visel A."/>
            <person name="Grigoriev I.V."/>
        </authorList>
    </citation>
    <scope>NUCLEOTIDE SEQUENCE [LARGE SCALE GENOMIC DNA]</scope>
    <source>
        <strain evidence="5 6">NRRL Y-17943</strain>
    </source>
</reference>
<dbReference type="Gene3D" id="1.25.40.10">
    <property type="entry name" value="Tetratricopeptide repeat domain"/>
    <property type="match status" value="1"/>
</dbReference>
<comment type="similarity">
    <text evidence="2">Belongs to the NRDE2 family.</text>
</comment>
<dbReference type="InterPro" id="IPR013633">
    <property type="entry name" value="NRDE-2"/>
</dbReference>
<feature type="compositionally biased region" description="Basic and acidic residues" evidence="4">
    <location>
        <begin position="89"/>
        <end position="104"/>
    </location>
</feature>
<proteinExistence type="inferred from homology"/>
<feature type="region of interest" description="Disordered" evidence="4">
    <location>
        <begin position="528"/>
        <end position="559"/>
    </location>
</feature>
<comment type="caution">
    <text evidence="5">The sequence shown here is derived from an EMBL/GenBank/DDBJ whole genome shotgun (WGS) entry which is preliminary data.</text>
</comment>
<evidence type="ECO:0000313" key="6">
    <source>
        <dbReference type="Proteomes" id="UP000193218"/>
    </source>
</evidence>
<dbReference type="GO" id="GO:1902369">
    <property type="term" value="P:negative regulation of RNA catabolic process"/>
    <property type="evidence" value="ECO:0007669"/>
    <property type="project" value="TreeGrafter"/>
</dbReference>
<evidence type="ECO:0000256" key="1">
    <source>
        <dbReference type="ARBA" id="ARBA00004123"/>
    </source>
</evidence>
<dbReference type="Proteomes" id="UP000193218">
    <property type="component" value="Unassembled WGS sequence"/>
</dbReference>
<feature type="region of interest" description="Disordered" evidence="4">
    <location>
        <begin position="1"/>
        <end position="104"/>
    </location>
</feature>
<feature type="compositionally biased region" description="Low complexity" evidence="4">
    <location>
        <begin position="535"/>
        <end position="545"/>
    </location>
</feature>
<evidence type="ECO:0000256" key="2">
    <source>
        <dbReference type="ARBA" id="ARBA00009265"/>
    </source>
</evidence>
<dbReference type="GO" id="GO:0071013">
    <property type="term" value="C:catalytic step 2 spliceosome"/>
    <property type="evidence" value="ECO:0007669"/>
    <property type="project" value="TreeGrafter"/>
</dbReference>
<organism evidence="5 6">
    <name type="scientific">Kockovaella imperatae</name>
    <dbReference type="NCBI Taxonomy" id="4999"/>
    <lineage>
        <taxon>Eukaryota</taxon>
        <taxon>Fungi</taxon>
        <taxon>Dikarya</taxon>
        <taxon>Basidiomycota</taxon>
        <taxon>Agaricomycotina</taxon>
        <taxon>Tremellomycetes</taxon>
        <taxon>Tremellales</taxon>
        <taxon>Cuniculitremaceae</taxon>
        <taxon>Kockovaella</taxon>
    </lineage>
</organism>
<dbReference type="RefSeq" id="XP_021871391.1">
    <property type="nucleotide sequence ID" value="XM_022015843.1"/>
</dbReference>
<feature type="compositionally biased region" description="Low complexity" evidence="4">
    <location>
        <begin position="8"/>
        <end position="22"/>
    </location>
</feature>
<keyword evidence="3" id="KW-0539">Nucleus</keyword>
<dbReference type="GO" id="GO:0031048">
    <property type="term" value="P:regulatory ncRNA-mediated heterochromatin formation"/>
    <property type="evidence" value="ECO:0007669"/>
    <property type="project" value="TreeGrafter"/>
</dbReference>
<dbReference type="FunCoup" id="A0A1Y1UH21">
    <property type="interactions" value="256"/>
</dbReference>
<evidence type="ECO:0000313" key="5">
    <source>
        <dbReference type="EMBL" id="ORX37353.1"/>
    </source>
</evidence>
<dbReference type="PANTHER" id="PTHR13471">
    <property type="entry name" value="TETRATRICOPEPTIDE-LIKE HELICAL"/>
    <property type="match status" value="1"/>
</dbReference>
<sequence length="1146" mass="129754">MSGAPSFSSFPELPELSKSSSSNHHRQDGREPRHTPVHREERGSRYAERITKRSHSEERRKAREEKEKRRKRERREAEKLALDGTPGHSRTEEDHRVVRDRHDGKWSGDDQGVAWYEAGGKGKSRELYHEAEVSGEPFFSDIIGDRDALRYGQSSSYHPPRYHRDGHGRVLGCNEGLRIVRSQHRTEKGLELAPRGRPYIPRYSARVLDGSSRNARRLLLQPTNHDPFDPDISFVSFGIKAKRADRDEQPDYRSINKEEEEEDDDTAVIEETLIGFSSLEQEVQSRTAELDRHLRAHPDDIKAWIAYSKLHMRLSSESASKPGTDPSTLPQTRASAEVTLSVLSKALNHPPNFTSVTLHLAYIRAAEAFWPPEKVTGRWRNVLRELGERSRGDPALEAGMMDIWRGYIEWREGQGFGKQDEGRKGAGGVDEVLEVYSDCLRRLGEFEGDLSIREENQLYLFVRACLFMRQAGFVERAFACFQSLMEITLFKPDRLRPPSQPSPAWFRDLLAEYEVFWDSETARIGEHGAKGWKNSSTETTETPESGASQEAVEHQSSDPFERWSEAESFAESRGFLPGRATDLYAADDEDPYRVVLFHDIEPFLFPIRSGRVRLELVYTFLSFIGLPFRPPDVSTGAASNLDPHLHWSLTYNNQLRACFWPPKLRQKSLPWQTVGGEPMEPESQRAMSTPFASPVKSWLSTADTFFGGSDRWFRDATAIDLAHVDLTFARNVFKLLQPLVPDPSFTAMYMAFEASVSPKSSVKLAKTILSVDRDNAAIWDGYARLEYQRGNLAAARGVYSTVLQSDKIDNDERLGLYAAWARMEWDAGEEGRALEVLVLASGAGNTKLLDLSREVSKPTAISLLKAKQHYSSVPLPCSYAQLVLASLYAYLTAGIDAARDILTRHLALLRPAGPEAEEVFQLLCRMIYVHTSRNASPAALSRDTLELAIATFPNNTQFLSFYMFGELGARVHGRLQRLVSQLLASETSGISGQLWSVWAEAMSAHRTFWDKGGNGAERVRQALDKSINSRWGKRSAPMWILYIEFDSLMGCHAAAKQLCYRAVAALGGCKALYLLPFGSSLRPHFTPQELRDWADLMIERGLRLRVPFEEFFDVNETEAAIVLPEDEELYDDELGFLRDREELKPY</sequence>
<dbReference type="InterPro" id="IPR011990">
    <property type="entry name" value="TPR-like_helical_dom_sf"/>
</dbReference>
<feature type="compositionally biased region" description="Basic and acidic residues" evidence="4">
    <location>
        <begin position="25"/>
        <end position="67"/>
    </location>
</feature>
<feature type="compositionally biased region" description="Basic and acidic residues" evidence="4">
    <location>
        <begin position="245"/>
        <end position="257"/>
    </location>
</feature>
<keyword evidence="6" id="KW-1185">Reference proteome</keyword>
<feature type="region of interest" description="Disordered" evidence="4">
    <location>
        <begin position="245"/>
        <end position="264"/>
    </location>
</feature>
<gene>
    <name evidence="5" type="ORF">BD324DRAFT_625808</name>
</gene>
<comment type="subcellular location">
    <subcellularLocation>
        <location evidence="1">Nucleus</location>
    </subcellularLocation>
</comment>